<evidence type="ECO:0000256" key="5">
    <source>
        <dbReference type="SAM" id="SignalP"/>
    </source>
</evidence>
<dbReference type="Pfam" id="PF01297">
    <property type="entry name" value="ZnuA"/>
    <property type="match status" value="1"/>
</dbReference>
<sequence>MHPPHRRTALLALATTLGLLVAGCGSAESATSGASSSGAGGGQLSIVTTTNVYAAIARAVAGDRARVTAILDDPSADPHSFEATPADQVAIGKANVVIANGGGYDDFAMKMVEAAPSHPALLDAVEISGLDAGGHPHASADAASGAGEPAGHDHGVFNEHVFYSYPAMAKLANALADKLSADDPAGAAAFRKNAASFTAGLDKLTAQATDVGKKYPGRRAVVTEPVAGYLLDTIGIADATPESFAEAVEEENDPSVKDVAAVSDLLKQHQVSLLVYNDQTSGPVTDQVQRTAESAGIPVAPVSETLPPGVDSYLTWQQRTIGGLASALAAAPEAGR</sequence>
<comment type="caution">
    <text evidence="6">The sequence shown here is derived from an EMBL/GenBank/DDBJ whole genome shotgun (WGS) entry which is preliminary data.</text>
</comment>
<keyword evidence="4 5" id="KW-0732">Signal</keyword>
<proteinExistence type="predicted"/>
<dbReference type="Gene3D" id="3.40.50.1980">
    <property type="entry name" value="Nitrogenase molybdenum iron protein domain"/>
    <property type="match status" value="2"/>
</dbReference>
<keyword evidence="3" id="KW-0479">Metal-binding</keyword>
<feature type="chain" id="PRO_5032728872" evidence="5">
    <location>
        <begin position="28"/>
        <end position="336"/>
    </location>
</feature>
<dbReference type="SUPFAM" id="SSF53807">
    <property type="entry name" value="Helical backbone' metal receptor"/>
    <property type="match status" value="1"/>
</dbReference>
<feature type="signal peptide" evidence="5">
    <location>
        <begin position="1"/>
        <end position="27"/>
    </location>
</feature>
<comment type="subcellular location">
    <subcellularLocation>
        <location evidence="1">Cell envelope</location>
    </subcellularLocation>
</comment>
<dbReference type="AlphaFoldDB" id="A0A849A7L8"/>
<dbReference type="GO" id="GO:0046872">
    <property type="term" value="F:metal ion binding"/>
    <property type="evidence" value="ECO:0007669"/>
    <property type="project" value="UniProtKB-KW"/>
</dbReference>
<organism evidence="6 7">
    <name type="scientific">Nakamurella aerolata</name>
    <dbReference type="NCBI Taxonomy" id="1656892"/>
    <lineage>
        <taxon>Bacteria</taxon>
        <taxon>Bacillati</taxon>
        <taxon>Actinomycetota</taxon>
        <taxon>Actinomycetes</taxon>
        <taxon>Nakamurellales</taxon>
        <taxon>Nakamurellaceae</taxon>
        <taxon>Nakamurella</taxon>
    </lineage>
</organism>
<evidence type="ECO:0000256" key="3">
    <source>
        <dbReference type="ARBA" id="ARBA00022723"/>
    </source>
</evidence>
<dbReference type="GO" id="GO:0030313">
    <property type="term" value="C:cell envelope"/>
    <property type="evidence" value="ECO:0007669"/>
    <property type="project" value="UniProtKB-SubCell"/>
</dbReference>
<dbReference type="GO" id="GO:0030001">
    <property type="term" value="P:metal ion transport"/>
    <property type="evidence" value="ECO:0007669"/>
    <property type="project" value="InterPro"/>
</dbReference>
<accession>A0A849A7L8</accession>
<keyword evidence="7" id="KW-1185">Reference proteome</keyword>
<dbReference type="EMBL" id="JABEND010000003">
    <property type="protein sequence ID" value="NNG35483.1"/>
    <property type="molecule type" value="Genomic_DNA"/>
</dbReference>
<dbReference type="InterPro" id="IPR006127">
    <property type="entry name" value="ZnuA-like"/>
</dbReference>
<dbReference type="InterPro" id="IPR050492">
    <property type="entry name" value="Bact_metal-bind_prot9"/>
</dbReference>
<evidence type="ECO:0000313" key="6">
    <source>
        <dbReference type="EMBL" id="NNG35483.1"/>
    </source>
</evidence>
<dbReference type="PROSITE" id="PS51257">
    <property type="entry name" value="PROKAR_LIPOPROTEIN"/>
    <property type="match status" value="1"/>
</dbReference>
<dbReference type="RefSeq" id="WP_171199163.1">
    <property type="nucleotide sequence ID" value="NZ_JABEND010000003.1"/>
</dbReference>
<dbReference type="PANTHER" id="PTHR42953">
    <property type="entry name" value="HIGH-AFFINITY ZINC UPTAKE SYSTEM PROTEIN ZNUA-RELATED"/>
    <property type="match status" value="1"/>
</dbReference>
<keyword evidence="2" id="KW-0813">Transport</keyword>
<evidence type="ECO:0000256" key="4">
    <source>
        <dbReference type="ARBA" id="ARBA00022729"/>
    </source>
</evidence>
<evidence type="ECO:0000313" key="7">
    <source>
        <dbReference type="Proteomes" id="UP000562984"/>
    </source>
</evidence>
<evidence type="ECO:0000256" key="2">
    <source>
        <dbReference type="ARBA" id="ARBA00022448"/>
    </source>
</evidence>
<dbReference type="Proteomes" id="UP000562984">
    <property type="component" value="Unassembled WGS sequence"/>
</dbReference>
<dbReference type="PANTHER" id="PTHR42953:SF1">
    <property type="entry name" value="METAL-BINDING PROTEIN HI_0362-RELATED"/>
    <property type="match status" value="1"/>
</dbReference>
<evidence type="ECO:0000256" key="1">
    <source>
        <dbReference type="ARBA" id="ARBA00004196"/>
    </source>
</evidence>
<reference evidence="6 7" key="1">
    <citation type="submission" date="2020-05" db="EMBL/GenBank/DDBJ databases">
        <title>Nakamurella sp. DB0629 isolated from air conditioner.</title>
        <authorList>
            <person name="Kim D.H."/>
            <person name="Kim D.-U."/>
        </authorList>
    </citation>
    <scope>NUCLEOTIDE SEQUENCE [LARGE SCALE GENOMIC DNA]</scope>
    <source>
        <strain evidence="6 7">DB0629</strain>
    </source>
</reference>
<name>A0A849A7L8_9ACTN</name>
<gene>
    <name evidence="6" type="ORF">HKD39_07115</name>
</gene>
<protein>
    <submittedName>
        <fullName evidence="6">Zinc ABC transporter solute-binding protein</fullName>
    </submittedName>
</protein>